<feature type="domain" description="MAM" evidence="2">
    <location>
        <begin position="18"/>
        <end position="184"/>
    </location>
</feature>
<evidence type="ECO:0000259" key="2">
    <source>
        <dbReference type="PROSITE" id="PS50060"/>
    </source>
</evidence>
<comment type="caution">
    <text evidence="3">The sequence shown here is derived from an EMBL/GenBank/DDBJ whole genome shotgun (WGS) entry which is preliminary data.</text>
</comment>
<organism evidence="3 4">
    <name type="scientific">Ridgeia piscesae</name>
    <name type="common">Tubeworm</name>
    <dbReference type="NCBI Taxonomy" id="27915"/>
    <lineage>
        <taxon>Eukaryota</taxon>
        <taxon>Metazoa</taxon>
        <taxon>Spiralia</taxon>
        <taxon>Lophotrochozoa</taxon>
        <taxon>Annelida</taxon>
        <taxon>Polychaeta</taxon>
        <taxon>Sedentaria</taxon>
        <taxon>Canalipalpata</taxon>
        <taxon>Sabellida</taxon>
        <taxon>Siboglinidae</taxon>
        <taxon>Ridgeia</taxon>
    </lineage>
</organism>
<name>A0AAD9NMH4_RIDPI</name>
<dbReference type="PROSITE" id="PS50060">
    <property type="entry name" value="MAM_2"/>
    <property type="match status" value="1"/>
</dbReference>
<dbReference type="InterPro" id="IPR013320">
    <property type="entry name" value="ConA-like_dom_sf"/>
</dbReference>
<keyword evidence="4" id="KW-1185">Reference proteome</keyword>
<dbReference type="InterPro" id="IPR051560">
    <property type="entry name" value="MAM_domain-containing"/>
</dbReference>
<dbReference type="AlphaFoldDB" id="A0AAD9NMH4"/>
<evidence type="ECO:0000256" key="1">
    <source>
        <dbReference type="SAM" id="MobiDB-lite"/>
    </source>
</evidence>
<dbReference type="PANTHER" id="PTHR23282:SF146">
    <property type="entry name" value="RT07201P-RELATED"/>
    <property type="match status" value="1"/>
</dbReference>
<dbReference type="PRINTS" id="PR00020">
    <property type="entry name" value="MAMDOMAIN"/>
</dbReference>
<feature type="region of interest" description="Disordered" evidence="1">
    <location>
        <begin position="185"/>
        <end position="213"/>
    </location>
</feature>
<proteinExistence type="predicted"/>
<dbReference type="InterPro" id="IPR000998">
    <property type="entry name" value="MAM_dom"/>
</dbReference>
<gene>
    <name evidence="3" type="ORF">NP493_941g00005</name>
</gene>
<dbReference type="CDD" id="cd06263">
    <property type="entry name" value="MAM"/>
    <property type="match status" value="1"/>
</dbReference>
<dbReference type="GO" id="GO:0016020">
    <property type="term" value="C:membrane"/>
    <property type="evidence" value="ECO:0007669"/>
    <property type="project" value="InterPro"/>
</dbReference>
<protein>
    <recommendedName>
        <fullName evidence="2">MAM domain-containing protein</fullName>
    </recommendedName>
</protein>
<dbReference type="Pfam" id="PF00629">
    <property type="entry name" value="MAM"/>
    <property type="match status" value="1"/>
</dbReference>
<feature type="region of interest" description="Disordered" evidence="1">
    <location>
        <begin position="39"/>
        <end position="59"/>
    </location>
</feature>
<accession>A0AAD9NMH4</accession>
<reference evidence="3" key="1">
    <citation type="journal article" date="2023" name="Mol. Biol. Evol.">
        <title>Third-Generation Sequencing Reveals the Adaptive Role of the Epigenome in Three Deep-Sea Polychaetes.</title>
        <authorList>
            <person name="Perez M."/>
            <person name="Aroh O."/>
            <person name="Sun Y."/>
            <person name="Lan Y."/>
            <person name="Juniper S.K."/>
            <person name="Young C.R."/>
            <person name="Angers B."/>
            <person name="Qian P.Y."/>
        </authorList>
    </citation>
    <scope>NUCLEOTIDE SEQUENCE</scope>
    <source>
        <strain evidence="3">R07B-5</strain>
    </source>
</reference>
<dbReference type="Proteomes" id="UP001209878">
    <property type="component" value="Unassembled WGS sequence"/>
</dbReference>
<dbReference type="SUPFAM" id="SSF49899">
    <property type="entry name" value="Concanavalin A-like lectins/glucanases"/>
    <property type="match status" value="1"/>
</dbReference>
<dbReference type="SMART" id="SM00137">
    <property type="entry name" value="MAM"/>
    <property type="match status" value="1"/>
</dbReference>
<dbReference type="Gene3D" id="2.60.120.200">
    <property type="match status" value="1"/>
</dbReference>
<dbReference type="EMBL" id="JAODUO010000948">
    <property type="protein sequence ID" value="KAK2172569.1"/>
    <property type="molecule type" value="Genomic_DNA"/>
</dbReference>
<dbReference type="PROSITE" id="PS00740">
    <property type="entry name" value="MAM_1"/>
    <property type="match status" value="1"/>
</dbReference>
<evidence type="ECO:0000313" key="3">
    <source>
        <dbReference type="EMBL" id="KAK2172569.1"/>
    </source>
</evidence>
<sequence>MLTNSPNNFSAFAGKTTQFCGFEDEQICGFYQEDNRTDSLDWTRGSGSTPSDDTGPSTDHTCGNNFGHYMYVEATRTQRNPKALLTSPHFRGMDDQCVEFFYHMYGRHIGTLNVFSYVDDAELSPLWRAYGNQGNVWSTARMTIPRHVAKKGYKVVFEAALLQTGYQGDIAIDDFRVTDGKCVRPTRDASQIDPRRQRRRERRSQPGDDGGAV</sequence>
<feature type="compositionally biased region" description="Polar residues" evidence="1">
    <location>
        <begin position="45"/>
        <end position="59"/>
    </location>
</feature>
<dbReference type="PANTHER" id="PTHR23282">
    <property type="entry name" value="APICAL ENDOSOMAL GLYCOPROTEIN PRECURSOR"/>
    <property type="match status" value="1"/>
</dbReference>
<evidence type="ECO:0000313" key="4">
    <source>
        <dbReference type="Proteomes" id="UP001209878"/>
    </source>
</evidence>